<dbReference type="EMBL" id="AP017684">
    <property type="protein sequence ID" value="BAV82704.1"/>
    <property type="molecule type" value="Genomic_DNA"/>
</dbReference>
<dbReference type="InterPro" id="IPR035908">
    <property type="entry name" value="F0_ATP_A_sf"/>
</dbReference>
<accession>A0A1E1GIL4</accession>
<evidence type="ECO:0000313" key="12">
    <source>
        <dbReference type="EMBL" id="BAV82704.1"/>
    </source>
</evidence>
<keyword evidence="9 11" id="KW-0472">Membrane</keyword>
<keyword evidence="8" id="KW-0406">Ion transport</keyword>
<keyword evidence="4" id="KW-0138">CF(0)</keyword>
<dbReference type="SUPFAM" id="SSF81336">
    <property type="entry name" value="F1F0 ATP synthase subunit A"/>
    <property type="match status" value="1"/>
</dbReference>
<organism evidence="12">
    <name type="scientific">Enterobius vermicularis</name>
    <name type="common">Human pinworm</name>
    <dbReference type="NCBI Taxonomy" id="51028"/>
    <lineage>
        <taxon>Eukaryota</taxon>
        <taxon>Metazoa</taxon>
        <taxon>Ecdysozoa</taxon>
        <taxon>Nematoda</taxon>
        <taxon>Chromadorea</taxon>
        <taxon>Rhabditida</taxon>
        <taxon>Spirurina</taxon>
        <taxon>Oxyuridomorpha</taxon>
        <taxon>Oxyuroidea</taxon>
        <taxon>Oxyuridae</taxon>
        <taxon>Enterobius</taxon>
    </lineage>
</organism>
<feature type="transmembrane region" description="Helical" evidence="11">
    <location>
        <begin position="177"/>
        <end position="196"/>
    </location>
</feature>
<evidence type="ECO:0000256" key="8">
    <source>
        <dbReference type="ARBA" id="ARBA00023065"/>
    </source>
</evidence>
<feature type="transmembrane region" description="Helical" evidence="11">
    <location>
        <begin position="138"/>
        <end position="157"/>
    </location>
</feature>
<name>A0A1E1GIL4_ENTVE</name>
<keyword evidence="10" id="KW-0066">ATP synthesis</keyword>
<evidence type="ECO:0000256" key="10">
    <source>
        <dbReference type="ARBA" id="ARBA00023310"/>
    </source>
</evidence>
<dbReference type="AlphaFoldDB" id="A0A1E1GIL4"/>
<dbReference type="GO" id="GO:0006754">
    <property type="term" value="P:ATP biosynthetic process"/>
    <property type="evidence" value="ECO:0007669"/>
    <property type="project" value="UniProtKB-KW"/>
</dbReference>
<dbReference type="GO" id="GO:0045259">
    <property type="term" value="C:proton-transporting ATP synthase complex"/>
    <property type="evidence" value="ECO:0007669"/>
    <property type="project" value="UniProtKB-KW"/>
</dbReference>
<proteinExistence type="inferred from homology"/>
<comment type="similarity">
    <text evidence="2">Belongs to the ATPase A chain family.</text>
</comment>
<evidence type="ECO:0000256" key="6">
    <source>
        <dbReference type="ARBA" id="ARBA00022781"/>
    </source>
</evidence>
<gene>
    <name evidence="12" type="primary">ATP6</name>
</gene>
<evidence type="ECO:0000256" key="11">
    <source>
        <dbReference type="SAM" id="Phobius"/>
    </source>
</evidence>
<feature type="transmembrane region" description="Helical" evidence="11">
    <location>
        <begin position="107"/>
        <end position="126"/>
    </location>
</feature>
<evidence type="ECO:0000256" key="2">
    <source>
        <dbReference type="ARBA" id="ARBA00006810"/>
    </source>
</evidence>
<evidence type="ECO:0000256" key="9">
    <source>
        <dbReference type="ARBA" id="ARBA00023136"/>
    </source>
</evidence>
<reference evidence="12" key="1">
    <citation type="submission" date="2016-10" db="EMBL/GenBank/DDBJ databases">
        <title>Complete mitochondrial genomes of 50 helminths species.</title>
        <authorList>
            <person name="Kikuchi T."/>
            <person name="Holroyd N."/>
            <person name="Berriman M."/>
        </authorList>
    </citation>
    <scope>NUCLEOTIDE SEQUENCE</scope>
</reference>
<keyword evidence="7 11" id="KW-1133">Transmembrane helix</keyword>
<evidence type="ECO:0000256" key="4">
    <source>
        <dbReference type="ARBA" id="ARBA00022547"/>
    </source>
</evidence>
<feature type="transmembrane region" description="Helical" evidence="11">
    <location>
        <begin position="6"/>
        <end position="24"/>
    </location>
</feature>
<evidence type="ECO:0000256" key="3">
    <source>
        <dbReference type="ARBA" id="ARBA00022448"/>
    </source>
</evidence>
<keyword evidence="3" id="KW-0813">Transport</keyword>
<evidence type="ECO:0000256" key="7">
    <source>
        <dbReference type="ARBA" id="ARBA00022989"/>
    </source>
</evidence>
<protein>
    <submittedName>
        <fullName evidence="12">ATP synthase F0 subunit 6</fullName>
    </submittedName>
</protein>
<comment type="subcellular location">
    <subcellularLocation>
        <location evidence="1">Membrane</location>
        <topology evidence="1">Multi-pass membrane protein</topology>
    </subcellularLocation>
</comment>
<dbReference type="Gene3D" id="1.20.120.220">
    <property type="entry name" value="ATP synthase, F0 complex, subunit A"/>
    <property type="match status" value="1"/>
</dbReference>
<dbReference type="GeneID" id="67122164"/>
<keyword evidence="5 11" id="KW-0812">Transmembrane</keyword>
<geneLocation type="mitochondrion" evidence="12"/>
<dbReference type="GO" id="GO:1902600">
    <property type="term" value="P:proton transmembrane transport"/>
    <property type="evidence" value="ECO:0007669"/>
    <property type="project" value="UniProtKB-KW"/>
</dbReference>
<feature type="transmembrane region" description="Helical" evidence="11">
    <location>
        <begin position="84"/>
        <end position="101"/>
    </location>
</feature>
<evidence type="ECO:0000256" key="5">
    <source>
        <dbReference type="ARBA" id="ARBA00022692"/>
    </source>
</evidence>
<keyword evidence="12" id="KW-0496">Mitochondrion</keyword>
<keyword evidence="6" id="KW-0375">Hydrogen ion transport</keyword>
<dbReference type="RefSeq" id="YP_010133169.1">
    <property type="nucleotide sequence ID" value="NC_056632.1"/>
</dbReference>
<dbReference type="CTD" id="4508"/>
<evidence type="ECO:0000256" key="1">
    <source>
        <dbReference type="ARBA" id="ARBA00004141"/>
    </source>
</evidence>
<sequence>MLYRWFLLYVVFEVYIFQFVYLYHLCWLVRLVLKSFVFIIDILGLSISAPLTSGICAIYFSIMFFMCYSGHFSWCLACARTIDFIFLWAVVGCVMATMIAFQQIMTFGVIGVGGEGYLGMLYGIWSKSVSVLIRPFSLTLRIMINLSIGHVIMWIWIMNGINIEDKCWVYAKLYKVFWMEFVLFIISIYEFFVFFLQGFIFTRLLGVYSEEL</sequence>